<dbReference type="EnsemblPlants" id="Zm00001eb297030_T001">
    <property type="protein sequence ID" value="Zm00001eb297030_P001"/>
    <property type="gene ID" value="Zm00001eb297030"/>
</dbReference>
<feature type="region of interest" description="Disordered" evidence="1">
    <location>
        <begin position="164"/>
        <end position="222"/>
    </location>
</feature>
<feature type="region of interest" description="Disordered" evidence="1">
    <location>
        <begin position="105"/>
        <end position="126"/>
    </location>
</feature>
<dbReference type="Proteomes" id="UP000007305">
    <property type="component" value="Chromosome 6"/>
</dbReference>
<dbReference type="AlphaFoldDB" id="A0A804Q5G1"/>
<evidence type="ECO:0000313" key="2">
    <source>
        <dbReference type="EnsemblPlants" id="Zm00001eb297030_P001"/>
    </source>
</evidence>
<evidence type="ECO:0000256" key="1">
    <source>
        <dbReference type="SAM" id="MobiDB-lite"/>
    </source>
</evidence>
<dbReference type="Gramene" id="Zm00001eb297030_T001">
    <property type="protein sequence ID" value="Zm00001eb297030_P001"/>
    <property type="gene ID" value="Zm00001eb297030"/>
</dbReference>
<sequence length="257" mass="28767">MPYLKHLAAITESSLAGGPEDQEEQKMKQPPKASKRKARWEVPRVIMDNNQMMIPGNIYQTWLKDASSLVSKRRKLNSNFNFIRSTKLCSSGRTALRSSPQKLLQEGSDHHHKNHNRKTHHLRAGGEYEMETGGLPMDLTDGIEKLRANMSAKYDRAYNILHSDHSVTPGSPGLSRRSASSSGGSGSAFIQLDPEVQLPSGSGRSKRGQHSSARSLGNLDTVEEDFPLEQEVRDFKMRRLSDYVPTPGWLHSVLCYI</sequence>
<reference evidence="2" key="3">
    <citation type="submission" date="2021-05" db="UniProtKB">
        <authorList>
            <consortium name="EnsemblPlants"/>
        </authorList>
    </citation>
    <scope>IDENTIFICATION</scope>
    <source>
        <strain evidence="2">cv. B73</strain>
    </source>
</reference>
<proteinExistence type="evidence at protein level"/>
<feature type="compositionally biased region" description="Basic residues" evidence="1">
    <location>
        <begin position="110"/>
        <end position="123"/>
    </location>
</feature>
<keyword evidence="4" id="KW-1267">Proteomics identification</keyword>
<organism evidence="2 3">
    <name type="scientific">Zea mays</name>
    <name type="common">Maize</name>
    <dbReference type="NCBI Taxonomy" id="4577"/>
    <lineage>
        <taxon>Eukaryota</taxon>
        <taxon>Viridiplantae</taxon>
        <taxon>Streptophyta</taxon>
        <taxon>Embryophyta</taxon>
        <taxon>Tracheophyta</taxon>
        <taxon>Spermatophyta</taxon>
        <taxon>Magnoliopsida</taxon>
        <taxon>Liliopsida</taxon>
        <taxon>Poales</taxon>
        <taxon>Poaceae</taxon>
        <taxon>PACMAD clade</taxon>
        <taxon>Panicoideae</taxon>
        <taxon>Andropogonodae</taxon>
        <taxon>Andropogoneae</taxon>
        <taxon>Tripsacinae</taxon>
        <taxon>Zea</taxon>
    </lineage>
</organism>
<feature type="compositionally biased region" description="Low complexity" evidence="1">
    <location>
        <begin position="169"/>
        <end position="182"/>
    </location>
</feature>
<evidence type="ECO:0000313" key="3">
    <source>
        <dbReference type="Proteomes" id="UP000007305"/>
    </source>
</evidence>
<accession>A0A804Q5G1</accession>
<protein>
    <submittedName>
        <fullName evidence="2">Uncharacterized protein</fullName>
    </submittedName>
</protein>
<feature type="region of interest" description="Disordered" evidence="1">
    <location>
        <begin position="12"/>
        <end position="38"/>
    </location>
</feature>
<dbReference type="InParanoid" id="A0A804Q5G1"/>
<reference evidence="3" key="1">
    <citation type="journal article" date="2009" name="Science">
        <title>The B73 maize genome: complexity, diversity, and dynamics.</title>
        <authorList>
            <person name="Schnable P.S."/>
            <person name="Ware D."/>
            <person name="Fulton R.S."/>
            <person name="Stein J.C."/>
            <person name="Wei F."/>
            <person name="Pasternak S."/>
            <person name="Liang C."/>
            <person name="Zhang J."/>
            <person name="Fulton L."/>
            <person name="Graves T.A."/>
            <person name="Minx P."/>
            <person name="Reily A.D."/>
            <person name="Courtney L."/>
            <person name="Kruchowski S.S."/>
            <person name="Tomlinson C."/>
            <person name="Strong C."/>
            <person name="Delehaunty K."/>
            <person name="Fronick C."/>
            <person name="Courtney B."/>
            <person name="Rock S.M."/>
            <person name="Belter E."/>
            <person name="Du F."/>
            <person name="Kim K."/>
            <person name="Abbott R.M."/>
            <person name="Cotton M."/>
            <person name="Levy A."/>
            <person name="Marchetto P."/>
            <person name="Ochoa K."/>
            <person name="Jackson S.M."/>
            <person name="Gillam B."/>
            <person name="Chen W."/>
            <person name="Yan L."/>
            <person name="Higginbotham J."/>
            <person name="Cardenas M."/>
            <person name="Waligorski J."/>
            <person name="Applebaum E."/>
            <person name="Phelps L."/>
            <person name="Falcone J."/>
            <person name="Kanchi K."/>
            <person name="Thane T."/>
            <person name="Scimone A."/>
            <person name="Thane N."/>
            <person name="Henke J."/>
            <person name="Wang T."/>
            <person name="Ruppert J."/>
            <person name="Shah N."/>
            <person name="Rotter K."/>
            <person name="Hodges J."/>
            <person name="Ingenthron E."/>
            <person name="Cordes M."/>
            <person name="Kohlberg S."/>
            <person name="Sgro J."/>
            <person name="Delgado B."/>
            <person name="Mead K."/>
            <person name="Chinwalla A."/>
            <person name="Leonard S."/>
            <person name="Crouse K."/>
            <person name="Collura K."/>
            <person name="Kudrna D."/>
            <person name="Currie J."/>
            <person name="He R."/>
            <person name="Angelova A."/>
            <person name="Rajasekar S."/>
            <person name="Mueller T."/>
            <person name="Lomeli R."/>
            <person name="Scara G."/>
            <person name="Ko A."/>
            <person name="Delaney K."/>
            <person name="Wissotski M."/>
            <person name="Lopez G."/>
            <person name="Campos D."/>
            <person name="Braidotti M."/>
            <person name="Ashley E."/>
            <person name="Golser W."/>
            <person name="Kim H."/>
            <person name="Lee S."/>
            <person name="Lin J."/>
            <person name="Dujmic Z."/>
            <person name="Kim W."/>
            <person name="Talag J."/>
            <person name="Zuccolo A."/>
            <person name="Fan C."/>
            <person name="Sebastian A."/>
            <person name="Kramer M."/>
            <person name="Spiegel L."/>
            <person name="Nascimento L."/>
            <person name="Zutavern T."/>
            <person name="Miller B."/>
            <person name="Ambroise C."/>
            <person name="Muller S."/>
            <person name="Spooner W."/>
            <person name="Narechania A."/>
            <person name="Ren L."/>
            <person name="Wei S."/>
            <person name="Kumari S."/>
            <person name="Faga B."/>
            <person name="Levy M.J."/>
            <person name="McMahan L."/>
            <person name="Van Buren P."/>
            <person name="Vaughn M.W."/>
            <person name="Ying K."/>
            <person name="Yeh C.-T."/>
            <person name="Emrich S.J."/>
            <person name="Jia Y."/>
            <person name="Kalyanaraman A."/>
            <person name="Hsia A.-P."/>
            <person name="Barbazuk W.B."/>
            <person name="Baucom R.S."/>
            <person name="Brutnell T.P."/>
            <person name="Carpita N.C."/>
            <person name="Chaparro C."/>
            <person name="Chia J.-M."/>
            <person name="Deragon J.-M."/>
            <person name="Estill J.C."/>
            <person name="Fu Y."/>
            <person name="Jeddeloh J.A."/>
            <person name="Han Y."/>
            <person name="Lee H."/>
            <person name="Li P."/>
            <person name="Lisch D.R."/>
            <person name="Liu S."/>
            <person name="Liu Z."/>
            <person name="Nagel D.H."/>
            <person name="McCann M.C."/>
            <person name="SanMiguel P."/>
            <person name="Myers A.M."/>
            <person name="Nettleton D."/>
            <person name="Nguyen J."/>
            <person name="Penning B.W."/>
            <person name="Ponnala L."/>
            <person name="Schneider K.L."/>
            <person name="Schwartz D.C."/>
            <person name="Sharma A."/>
            <person name="Soderlund C."/>
            <person name="Springer N.M."/>
            <person name="Sun Q."/>
            <person name="Wang H."/>
            <person name="Waterman M."/>
            <person name="Westerman R."/>
            <person name="Wolfgruber T.K."/>
            <person name="Yang L."/>
            <person name="Yu Y."/>
            <person name="Zhang L."/>
            <person name="Zhou S."/>
            <person name="Zhu Q."/>
            <person name="Bennetzen J.L."/>
            <person name="Dawe R.K."/>
            <person name="Jiang J."/>
            <person name="Jiang N."/>
            <person name="Presting G.G."/>
            <person name="Wessler S.R."/>
            <person name="Aluru S."/>
            <person name="Martienssen R.A."/>
            <person name="Clifton S.W."/>
            <person name="McCombie W.R."/>
            <person name="Wing R.A."/>
            <person name="Wilson R.K."/>
        </authorList>
    </citation>
    <scope>NUCLEOTIDE SEQUENCE [LARGE SCALE GENOMIC DNA]</scope>
    <source>
        <strain evidence="3">cv. B73</strain>
    </source>
</reference>
<reference evidence="2" key="2">
    <citation type="submission" date="2019-07" db="EMBL/GenBank/DDBJ databases">
        <authorList>
            <person name="Seetharam A."/>
            <person name="Woodhouse M."/>
            <person name="Cannon E."/>
        </authorList>
    </citation>
    <scope>NUCLEOTIDE SEQUENCE [LARGE SCALE GENOMIC DNA]</scope>
    <source>
        <strain evidence="2">cv. B73</strain>
    </source>
</reference>
<evidence type="ECO:0007829" key="4">
    <source>
        <dbReference type="PeptideAtlas" id="A0A804Q5G1"/>
    </source>
</evidence>
<keyword evidence="3" id="KW-1185">Reference proteome</keyword>
<name>A0A804Q5G1_MAIZE</name>